<reference evidence="2" key="1">
    <citation type="submission" date="2023-03" db="EMBL/GenBank/DDBJ databases">
        <title>Massive genome expansion in bonnet fungi (Mycena s.s.) driven by repeated elements and novel gene families across ecological guilds.</title>
        <authorList>
            <consortium name="Lawrence Berkeley National Laboratory"/>
            <person name="Harder C.B."/>
            <person name="Miyauchi S."/>
            <person name="Viragh M."/>
            <person name="Kuo A."/>
            <person name="Thoen E."/>
            <person name="Andreopoulos B."/>
            <person name="Lu D."/>
            <person name="Skrede I."/>
            <person name="Drula E."/>
            <person name="Henrissat B."/>
            <person name="Morin E."/>
            <person name="Kohler A."/>
            <person name="Barry K."/>
            <person name="LaButti K."/>
            <person name="Morin E."/>
            <person name="Salamov A."/>
            <person name="Lipzen A."/>
            <person name="Mereny Z."/>
            <person name="Hegedus B."/>
            <person name="Baldrian P."/>
            <person name="Stursova M."/>
            <person name="Weitz H."/>
            <person name="Taylor A."/>
            <person name="Grigoriev I.V."/>
            <person name="Nagy L.G."/>
            <person name="Martin F."/>
            <person name="Kauserud H."/>
        </authorList>
    </citation>
    <scope>NUCLEOTIDE SEQUENCE</scope>
    <source>
        <strain evidence="2">CBHHK067</strain>
    </source>
</reference>
<proteinExistence type="predicted"/>
<evidence type="ECO:0000313" key="3">
    <source>
        <dbReference type="Proteomes" id="UP001221757"/>
    </source>
</evidence>
<protein>
    <submittedName>
        <fullName evidence="2">Uncharacterized protein</fullName>
    </submittedName>
</protein>
<keyword evidence="3" id="KW-1185">Reference proteome</keyword>
<dbReference type="PANTHER" id="PTHR34587">
    <property type="entry name" value="VWFA DOMAIN-CONTAINING PROTEIN"/>
    <property type="match status" value="1"/>
</dbReference>
<gene>
    <name evidence="2" type="ORF">B0H17DRAFT_1163650</name>
</gene>
<dbReference type="EMBL" id="JARKIE010000344">
    <property type="protein sequence ID" value="KAJ7652629.1"/>
    <property type="molecule type" value="Genomic_DNA"/>
</dbReference>
<feature type="region of interest" description="Disordered" evidence="1">
    <location>
        <begin position="256"/>
        <end position="279"/>
    </location>
</feature>
<evidence type="ECO:0000313" key="2">
    <source>
        <dbReference type="EMBL" id="KAJ7652629.1"/>
    </source>
</evidence>
<dbReference type="Proteomes" id="UP001221757">
    <property type="component" value="Unassembled WGS sequence"/>
</dbReference>
<dbReference type="PANTHER" id="PTHR34587:SF2">
    <property type="entry name" value="G-PROTEIN COUPLED RECEPTORS FAMILY 1 PROFILE DOMAIN-CONTAINING PROTEIN"/>
    <property type="match status" value="1"/>
</dbReference>
<organism evidence="2 3">
    <name type="scientific">Mycena rosella</name>
    <name type="common">Pink bonnet</name>
    <name type="synonym">Agaricus rosellus</name>
    <dbReference type="NCBI Taxonomy" id="1033263"/>
    <lineage>
        <taxon>Eukaryota</taxon>
        <taxon>Fungi</taxon>
        <taxon>Dikarya</taxon>
        <taxon>Basidiomycota</taxon>
        <taxon>Agaricomycotina</taxon>
        <taxon>Agaricomycetes</taxon>
        <taxon>Agaricomycetidae</taxon>
        <taxon>Agaricales</taxon>
        <taxon>Marasmiineae</taxon>
        <taxon>Mycenaceae</taxon>
        <taxon>Mycena</taxon>
    </lineage>
</organism>
<comment type="caution">
    <text evidence="2">The sequence shown here is derived from an EMBL/GenBank/DDBJ whole genome shotgun (WGS) entry which is preliminary data.</text>
</comment>
<evidence type="ECO:0000256" key="1">
    <source>
        <dbReference type="SAM" id="MobiDB-lite"/>
    </source>
</evidence>
<name>A0AAD7CLW2_MYCRO</name>
<feature type="compositionally biased region" description="Polar residues" evidence="1">
    <location>
        <begin position="256"/>
        <end position="270"/>
    </location>
</feature>
<dbReference type="AlphaFoldDB" id="A0AAD7CLW2"/>
<dbReference type="InterPro" id="IPR053216">
    <property type="entry name" value="Appressorial_penetr-assoc"/>
</dbReference>
<accession>A0AAD7CLW2</accession>
<sequence>MQFSRPVSEFATSAAAAAAPADAAASSAAIALQSSLTLDPSVICTNFTDDGQTPPTAGQSASSTSTNNYINFCSLTLPGVPLTNGGQITTGSCNPAPLGFIPSIANMPTSKFTFPQNMATIPADTSFNLNMAVKGMEGGTFTNAAATYLANPQFLNSEGHISGHVNVVVEVLSSIDQTAAMDPRKFFLFKTIGDAADSNGIVSTPVQTGVPAGFYRVCSIYAAANRQPVIVAVEQHGSLNDCIFFTAVAGGDSSGPNSTVASHAISTPTAKESVPSMRR</sequence>